<dbReference type="EMBL" id="JAVAMP010000014">
    <property type="protein sequence ID" value="MDP5276394.1"/>
    <property type="molecule type" value="Genomic_DNA"/>
</dbReference>
<accession>A0ABT9J470</accession>
<comment type="caution">
    <text evidence="1">The sequence shown here is derived from an EMBL/GenBank/DDBJ whole genome shotgun (WGS) entry which is preliminary data.</text>
</comment>
<reference evidence="1 2" key="1">
    <citation type="submission" date="2023-08" db="EMBL/GenBank/DDBJ databases">
        <authorList>
            <person name="Park J.-S."/>
        </authorList>
    </citation>
    <scope>NUCLEOTIDE SEQUENCE [LARGE SCALE GENOMIC DNA]</scope>
    <source>
        <strain evidence="1 2">2205SS18-9</strain>
    </source>
</reference>
<keyword evidence="2" id="KW-1185">Reference proteome</keyword>
<sequence length="410" mass="46854">MLKIMKITCPLLFLLYILSGCNVLESPTTLIKPPKLEEDQSILVNAVQAVLPSGAKLLSPVEKGDSSPYSLIDLDQDDIDEAVVFYYDLKTYELIGLVFIEVKGTWRLDQTISGFGIELYDLQFADVTGDHNLEIIAGYANGVLEKGLNIYHWQKGNIQPLFDTAYSKFIVDDLNQDGLNELTVLLVNRGVSAEVTSYLYKQNGFIALDQMLLDEFGSYENVISGFVTNDKKGLVLDIQVGAHAAYTEVLLLEQNQLQKASEEMENITWKEYPVNSEDVDMDGIIEIGKLIPPVGFEDESYASTPYITSYYQWYVKDGLELKVQRFYEYQKGFYFEFPMKWNDLLTIENSNENEFSFITIDEGKLVFNVISVPVEEWEPEENTYELGRNHEYVFITTVNNAELRTYFHLQ</sequence>
<protein>
    <recommendedName>
        <fullName evidence="3">VCBS repeat-containing protein</fullName>
    </recommendedName>
</protein>
<dbReference type="RefSeq" id="WP_305993699.1">
    <property type="nucleotide sequence ID" value="NZ_JAVAMP010000014.1"/>
</dbReference>
<dbReference type="InterPro" id="IPR028994">
    <property type="entry name" value="Integrin_alpha_N"/>
</dbReference>
<dbReference type="SUPFAM" id="SSF69318">
    <property type="entry name" value="Integrin alpha N-terminal domain"/>
    <property type="match status" value="1"/>
</dbReference>
<evidence type="ECO:0000313" key="1">
    <source>
        <dbReference type="EMBL" id="MDP5276394.1"/>
    </source>
</evidence>
<dbReference type="Proteomes" id="UP001231941">
    <property type="component" value="Unassembled WGS sequence"/>
</dbReference>
<gene>
    <name evidence="1" type="ORF">Q5Y73_20070</name>
</gene>
<dbReference type="PROSITE" id="PS51257">
    <property type="entry name" value="PROKAR_LIPOPROTEIN"/>
    <property type="match status" value="1"/>
</dbReference>
<evidence type="ECO:0008006" key="3">
    <source>
        <dbReference type="Google" id="ProtNLM"/>
    </source>
</evidence>
<evidence type="ECO:0000313" key="2">
    <source>
        <dbReference type="Proteomes" id="UP001231941"/>
    </source>
</evidence>
<proteinExistence type="predicted"/>
<name>A0ABT9J470_9BACL</name>
<organism evidence="1 2">
    <name type="scientific">Chengkuizengella axinellae</name>
    <dbReference type="NCBI Taxonomy" id="3064388"/>
    <lineage>
        <taxon>Bacteria</taxon>
        <taxon>Bacillati</taxon>
        <taxon>Bacillota</taxon>
        <taxon>Bacilli</taxon>
        <taxon>Bacillales</taxon>
        <taxon>Paenibacillaceae</taxon>
        <taxon>Chengkuizengella</taxon>
    </lineage>
</organism>